<dbReference type="InterPro" id="IPR013321">
    <property type="entry name" value="Arc_rbn_hlx_hlx"/>
</dbReference>
<gene>
    <name evidence="1" type="ORF">NIES37_59540</name>
</gene>
<dbReference type="RefSeq" id="WP_096581824.1">
    <property type="nucleotide sequence ID" value="NZ_CAWNJS010000001.1"/>
</dbReference>
<dbReference type="SUPFAM" id="SSF47598">
    <property type="entry name" value="Ribbon-helix-helix"/>
    <property type="match status" value="1"/>
</dbReference>
<dbReference type="InterPro" id="IPR010985">
    <property type="entry name" value="Ribbon_hlx_hlx"/>
</dbReference>
<dbReference type="EMBL" id="AP018248">
    <property type="protein sequence ID" value="BAZ01947.1"/>
    <property type="molecule type" value="Genomic_DNA"/>
</dbReference>
<reference evidence="1 2" key="1">
    <citation type="submission" date="2017-06" db="EMBL/GenBank/DDBJ databases">
        <title>Genome sequencing of cyanobaciteial culture collection at National Institute for Environmental Studies (NIES).</title>
        <authorList>
            <person name="Hirose Y."/>
            <person name="Shimura Y."/>
            <person name="Fujisawa T."/>
            <person name="Nakamura Y."/>
            <person name="Kawachi M."/>
        </authorList>
    </citation>
    <scope>NUCLEOTIDE SEQUENCE [LARGE SCALE GENOMIC DNA]</scope>
    <source>
        <strain evidence="1 2">NIES-37</strain>
    </source>
</reference>
<evidence type="ECO:0008006" key="3">
    <source>
        <dbReference type="Google" id="ProtNLM"/>
    </source>
</evidence>
<dbReference type="Proteomes" id="UP000218785">
    <property type="component" value="Chromosome"/>
</dbReference>
<evidence type="ECO:0000313" key="1">
    <source>
        <dbReference type="EMBL" id="BAZ01947.1"/>
    </source>
</evidence>
<keyword evidence="2" id="KW-1185">Reference proteome</keyword>
<dbReference type="Gene3D" id="1.10.1220.10">
    <property type="entry name" value="Met repressor-like"/>
    <property type="match status" value="1"/>
</dbReference>
<accession>A0A1Z4N8B0</accession>
<name>A0A1Z4N8B0_9CYAN</name>
<dbReference type="AlphaFoldDB" id="A0A1Z4N8B0"/>
<sequence>MTDRRRSDDYKQISGYIPRDLALEFKSICARLGISQSDAIEEMTQEWIAKKIGSRSEKPQKPETIADVVQANMTKLKPCGVKNLQALAKGEVLPTPGDFAIITSALGIPEEERKKIWQETFKVSVYQDKVSVYRDIKGVKVYRDSGGVEKDECEYS</sequence>
<protein>
    <recommendedName>
        <fullName evidence="3">Ribbon-helix-helix protein CopG domain-containing protein</fullName>
    </recommendedName>
</protein>
<evidence type="ECO:0000313" key="2">
    <source>
        <dbReference type="Proteomes" id="UP000218785"/>
    </source>
</evidence>
<organism evidence="1 2">
    <name type="scientific">Tolypothrix tenuis PCC 7101</name>
    <dbReference type="NCBI Taxonomy" id="231146"/>
    <lineage>
        <taxon>Bacteria</taxon>
        <taxon>Bacillati</taxon>
        <taxon>Cyanobacteriota</taxon>
        <taxon>Cyanophyceae</taxon>
        <taxon>Nostocales</taxon>
        <taxon>Tolypothrichaceae</taxon>
        <taxon>Tolypothrix</taxon>
    </lineage>
</organism>
<dbReference type="GO" id="GO:0006355">
    <property type="term" value="P:regulation of DNA-templated transcription"/>
    <property type="evidence" value="ECO:0007669"/>
    <property type="project" value="InterPro"/>
</dbReference>
<dbReference type="KEGG" id="ttq:NIES37_59540"/>
<proteinExistence type="predicted"/>